<dbReference type="EMBL" id="CP045906">
    <property type="protein sequence ID" value="QQP34517.1"/>
    <property type="molecule type" value="Genomic_DNA"/>
</dbReference>
<feature type="region of interest" description="Disordered" evidence="1">
    <location>
        <begin position="218"/>
        <end position="261"/>
    </location>
</feature>
<name>A0A7T8GN72_CALRO</name>
<evidence type="ECO:0000313" key="2">
    <source>
        <dbReference type="EMBL" id="QQP34517.1"/>
    </source>
</evidence>
<organism evidence="2 3">
    <name type="scientific">Caligus rogercresseyi</name>
    <name type="common">Sea louse</name>
    <dbReference type="NCBI Taxonomy" id="217165"/>
    <lineage>
        <taxon>Eukaryota</taxon>
        <taxon>Metazoa</taxon>
        <taxon>Ecdysozoa</taxon>
        <taxon>Arthropoda</taxon>
        <taxon>Crustacea</taxon>
        <taxon>Multicrustacea</taxon>
        <taxon>Hexanauplia</taxon>
        <taxon>Copepoda</taxon>
        <taxon>Siphonostomatoida</taxon>
        <taxon>Caligidae</taxon>
        <taxon>Caligus</taxon>
    </lineage>
</organism>
<dbReference type="AlphaFoldDB" id="A0A7T8GN72"/>
<keyword evidence="3" id="KW-1185">Reference proteome</keyword>
<evidence type="ECO:0000256" key="1">
    <source>
        <dbReference type="SAM" id="MobiDB-lite"/>
    </source>
</evidence>
<evidence type="ECO:0000313" key="3">
    <source>
        <dbReference type="Proteomes" id="UP000595437"/>
    </source>
</evidence>
<dbReference type="OrthoDB" id="10613947at2759"/>
<sequence length="261" mass="29425">RHEQRNSSPSSSSHLPTKKKFKIFGSKTPLCIPSTHISSSPRRKKIFRRSLINTSLRKKKVLDPCLSTPIPNSSRRRSMFGISSSSSSKEEIIEKKCSDEPLIKSEEIIIQSSKDEDFSHCIRDAISQGLPIIPFQSSDNPSEASLRPEAPGPCCCRSSLCHEPPIPPRDNHRRSLDNILGEAKREMEDEEKRLLHIMMKHADLLLTPKMIRAALKKNPSIASASSESDLSEEELSEYLEMHRLPSDGSSNPSTHQRRRHS</sequence>
<proteinExistence type="predicted"/>
<protein>
    <submittedName>
        <fullName evidence="2">Uncharacterized protein</fullName>
    </submittedName>
</protein>
<accession>A0A7T8GN72</accession>
<gene>
    <name evidence="2" type="ORF">FKW44_022419</name>
</gene>
<reference evidence="3" key="1">
    <citation type="submission" date="2021-01" db="EMBL/GenBank/DDBJ databases">
        <title>Caligus Genome Assembly.</title>
        <authorList>
            <person name="Gallardo-Escarate C."/>
        </authorList>
    </citation>
    <scope>NUCLEOTIDE SEQUENCE [LARGE SCALE GENOMIC DNA]</scope>
</reference>
<feature type="non-terminal residue" evidence="2">
    <location>
        <position position="1"/>
    </location>
</feature>
<dbReference type="Proteomes" id="UP000595437">
    <property type="component" value="Chromosome 17"/>
</dbReference>